<evidence type="ECO:0000313" key="2">
    <source>
        <dbReference type="Proteomes" id="UP000001007"/>
    </source>
</evidence>
<keyword evidence="2" id="KW-1185">Reference proteome</keyword>
<dbReference type="KEGG" id="cte:CT2068"/>
<dbReference type="OrthoDB" id="9934654at2"/>
<name>Q8KAT7_CHLTE</name>
<organism evidence="1 2">
    <name type="scientific">Chlorobaculum tepidum (strain ATCC 49652 / DSM 12025 / NBRC 103806 / TLS)</name>
    <name type="common">Chlorobium tepidum</name>
    <dbReference type="NCBI Taxonomy" id="194439"/>
    <lineage>
        <taxon>Bacteria</taxon>
        <taxon>Pseudomonadati</taxon>
        <taxon>Chlorobiota</taxon>
        <taxon>Chlorobiia</taxon>
        <taxon>Chlorobiales</taxon>
        <taxon>Chlorobiaceae</taxon>
        <taxon>Chlorobaculum</taxon>
    </lineage>
</organism>
<evidence type="ECO:0000313" key="1">
    <source>
        <dbReference type="EMBL" id="AAM73285.1"/>
    </source>
</evidence>
<dbReference type="EnsemblBacteria" id="AAM73285">
    <property type="protein sequence ID" value="AAM73285"/>
    <property type="gene ID" value="CT2068"/>
</dbReference>
<gene>
    <name evidence="1" type="ordered locus">CT2068</name>
</gene>
<protein>
    <submittedName>
        <fullName evidence="1">Uncharacterized protein</fullName>
    </submittedName>
</protein>
<sequence length="37" mass="4349">MFGLSIEPEWFFMPQHACYNLELGRVCEQVVFDELVA</sequence>
<proteinExistence type="predicted"/>
<dbReference type="Proteomes" id="UP000001007">
    <property type="component" value="Chromosome"/>
</dbReference>
<dbReference type="AlphaFoldDB" id="Q8KAT7"/>
<dbReference type="HOGENOM" id="CLU_3342027_0_0_10"/>
<accession>Q8KAT7</accession>
<dbReference type="EMBL" id="AE006470">
    <property type="protein sequence ID" value="AAM73285.1"/>
    <property type="molecule type" value="Genomic_DNA"/>
</dbReference>
<reference evidence="1 2" key="1">
    <citation type="journal article" date="2002" name="Proc. Natl. Acad. Sci. U.S.A.">
        <title>The complete genome sequence of Chlorobium tepidum TLS, a photosynthetic, anaerobic, green-sulfur bacterium.</title>
        <authorList>
            <person name="Eisen J.A."/>
            <person name="Nelson K.E."/>
            <person name="Paulsen I.T."/>
            <person name="Heidelberg J.F."/>
            <person name="Wu M."/>
            <person name="Dodson R.J."/>
            <person name="Deboy R."/>
            <person name="Gwinn M.L."/>
            <person name="Nelson W.C."/>
            <person name="Haft D.H."/>
            <person name="Hickey E.K."/>
            <person name="Peterson J.D."/>
            <person name="Durkin A.S."/>
            <person name="Kolonay J.L."/>
            <person name="Yang F."/>
            <person name="Holt I."/>
            <person name="Umayam L.A."/>
            <person name="Mason T."/>
            <person name="Brenner M."/>
            <person name="Shea T.P."/>
            <person name="Parksey D."/>
            <person name="Nierman W.C."/>
            <person name="Feldblyum T.V."/>
            <person name="Hansen C.L."/>
            <person name="Craven M.B."/>
            <person name="Radune D."/>
            <person name="Vamathevan J."/>
            <person name="Khouri H."/>
            <person name="White O."/>
            <person name="Gruber T.M."/>
            <person name="Ketchum K.A."/>
            <person name="Venter J.C."/>
            <person name="Tettelin H."/>
            <person name="Bryant D.A."/>
            <person name="Fraser C.M."/>
        </authorList>
    </citation>
    <scope>NUCLEOTIDE SEQUENCE [LARGE SCALE GENOMIC DNA]</scope>
    <source>
        <strain evidence="2">ATCC 49652 / DSM 12025 / NBRC 103806 / TLS</strain>
    </source>
</reference>